<dbReference type="AlphaFoldDB" id="A0A5S5C4W6"/>
<organism evidence="1 2">
    <name type="scientific">Aquimarina intermedia</name>
    <dbReference type="NCBI Taxonomy" id="350814"/>
    <lineage>
        <taxon>Bacteria</taxon>
        <taxon>Pseudomonadati</taxon>
        <taxon>Bacteroidota</taxon>
        <taxon>Flavobacteriia</taxon>
        <taxon>Flavobacteriales</taxon>
        <taxon>Flavobacteriaceae</taxon>
        <taxon>Aquimarina</taxon>
    </lineage>
</organism>
<accession>A0A5S5C4W6</accession>
<name>A0A5S5C4W6_9FLAO</name>
<evidence type="ECO:0000313" key="2">
    <source>
        <dbReference type="Proteomes" id="UP000324376"/>
    </source>
</evidence>
<gene>
    <name evidence="1" type="ORF">BD809_10543</name>
</gene>
<evidence type="ECO:0000313" key="1">
    <source>
        <dbReference type="EMBL" id="TYP73456.1"/>
    </source>
</evidence>
<comment type="caution">
    <text evidence="1">The sequence shown here is derived from an EMBL/GenBank/DDBJ whole genome shotgun (WGS) entry which is preliminary data.</text>
</comment>
<dbReference type="Proteomes" id="UP000324376">
    <property type="component" value="Unassembled WGS sequence"/>
</dbReference>
<reference evidence="1 2" key="1">
    <citation type="submission" date="2019-07" db="EMBL/GenBank/DDBJ databases">
        <title>Genomic Encyclopedia of Archaeal and Bacterial Type Strains, Phase II (KMG-II): from individual species to whole genera.</title>
        <authorList>
            <person name="Goeker M."/>
        </authorList>
    </citation>
    <scope>NUCLEOTIDE SEQUENCE [LARGE SCALE GENOMIC DNA]</scope>
    <source>
        <strain evidence="1 2">DSM 17527</strain>
    </source>
</reference>
<keyword evidence="2" id="KW-1185">Reference proteome</keyword>
<protein>
    <submittedName>
        <fullName evidence="1">Uncharacterized protein</fullName>
    </submittedName>
</protein>
<sequence length="31" mass="3372">MTGGGKVRTGNLFGLQPTQFQHAWFGFGNCN</sequence>
<proteinExistence type="predicted"/>
<dbReference type="EMBL" id="VNHU01000005">
    <property type="protein sequence ID" value="TYP73456.1"/>
    <property type="molecule type" value="Genomic_DNA"/>
</dbReference>